<sequence length="109" mass="12476">MTEKVIETRFKDPPAKERATSQTPRVRAYTIHDIRLQTGPVDNRIPINQKCHEQIPEGSCTEGQFRKRSVSFYGGARPAIRRGQTSEKPTPRMIQKASNFTVRENAEYS</sequence>
<keyword evidence="3" id="KW-1185">Reference proteome</keyword>
<organism evidence="2 3">
    <name type="scientific">Oikopleura dioica</name>
    <name type="common">Tunicate</name>
    <dbReference type="NCBI Taxonomy" id="34765"/>
    <lineage>
        <taxon>Eukaryota</taxon>
        <taxon>Metazoa</taxon>
        <taxon>Chordata</taxon>
        <taxon>Tunicata</taxon>
        <taxon>Appendicularia</taxon>
        <taxon>Copelata</taxon>
        <taxon>Oikopleuridae</taxon>
        <taxon>Oikopleura</taxon>
    </lineage>
</organism>
<proteinExistence type="predicted"/>
<evidence type="ECO:0000313" key="3">
    <source>
        <dbReference type="Proteomes" id="UP001158576"/>
    </source>
</evidence>
<gene>
    <name evidence="2" type="ORF">OKIOD_LOCUS11918</name>
</gene>
<evidence type="ECO:0000313" key="2">
    <source>
        <dbReference type="EMBL" id="CAG5107115.1"/>
    </source>
</evidence>
<reference evidence="2 3" key="1">
    <citation type="submission" date="2021-04" db="EMBL/GenBank/DDBJ databases">
        <authorList>
            <person name="Bliznina A."/>
        </authorList>
    </citation>
    <scope>NUCLEOTIDE SEQUENCE [LARGE SCALE GENOMIC DNA]</scope>
</reference>
<dbReference type="EMBL" id="OU015566">
    <property type="protein sequence ID" value="CAG5107115.1"/>
    <property type="molecule type" value="Genomic_DNA"/>
</dbReference>
<feature type="compositionally biased region" description="Basic and acidic residues" evidence="1">
    <location>
        <begin position="1"/>
        <end position="19"/>
    </location>
</feature>
<accession>A0ABN7ST58</accession>
<feature type="region of interest" description="Disordered" evidence="1">
    <location>
        <begin position="1"/>
        <end position="24"/>
    </location>
</feature>
<protein>
    <submittedName>
        <fullName evidence="2">Oidioi.mRNA.OKI2018_I69.chr1.g3153.t1.cds</fullName>
    </submittedName>
</protein>
<dbReference type="Proteomes" id="UP001158576">
    <property type="component" value="Chromosome 1"/>
</dbReference>
<evidence type="ECO:0000256" key="1">
    <source>
        <dbReference type="SAM" id="MobiDB-lite"/>
    </source>
</evidence>
<name>A0ABN7ST58_OIKDI</name>